<dbReference type="EMBL" id="HACA01028644">
    <property type="protein sequence ID" value="CDW46005.1"/>
    <property type="molecule type" value="Transcribed_RNA"/>
</dbReference>
<protein>
    <submittedName>
        <fullName evidence="1">Uncharacterized protein</fullName>
    </submittedName>
</protein>
<sequence length="11" mass="1342">MTILLDFHHKS</sequence>
<reference evidence="1" key="1">
    <citation type="submission" date="2014-05" db="EMBL/GenBank/DDBJ databases">
        <authorList>
            <person name="Chronopoulou M."/>
        </authorList>
    </citation>
    <scope>NUCLEOTIDE SEQUENCE</scope>
    <source>
        <tissue evidence="1">Whole organism</tissue>
    </source>
</reference>
<proteinExistence type="predicted"/>
<organism evidence="1">
    <name type="scientific">Lepeophtheirus salmonis</name>
    <name type="common">Salmon louse</name>
    <name type="synonym">Caligus salmonis</name>
    <dbReference type="NCBI Taxonomy" id="72036"/>
    <lineage>
        <taxon>Eukaryota</taxon>
        <taxon>Metazoa</taxon>
        <taxon>Ecdysozoa</taxon>
        <taxon>Arthropoda</taxon>
        <taxon>Crustacea</taxon>
        <taxon>Multicrustacea</taxon>
        <taxon>Hexanauplia</taxon>
        <taxon>Copepoda</taxon>
        <taxon>Siphonostomatoida</taxon>
        <taxon>Caligidae</taxon>
        <taxon>Lepeophtheirus</taxon>
    </lineage>
</organism>
<evidence type="ECO:0000313" key="1">
    <source>
        <dbReference type="EMBL" id="CDW46005.1"/>
    </source>
</evidence>
<accession>A0A0K2V6Q7</accession>
<name>A0A0K2V6Q7_LEPSM</name>